<dbReference type="RefSeq" id="WP_310910558.1">
    <property type="nucleotide sequence ID" value="NZ_JAVLVT010000001.1"/>
</dbReference>
<dbReference type="PANTHER" id="PTHR34823">
    <property type="entry name" value="GLCNAC-BINDING PROTEIN A"/>
    <property type="match status" value="1"/>
</dbReference>
<protein>
    <submittedName>
        <fullName evidence="4">Lytic polysaccharide monooxygenase</fullName>
    </submittedName>
</protein>
<name>A0ABU2H339_9ACTN</name>
<keyword evidence="1 2" id="KW-0732">Signal</keyword>
<evidence type="ECO:0000259" key="3">
    <source>
        <dbReference type="Pfam" id="PF03067"/>
    </source>
</evidence>
<sequence>MSLRRRMCTVAAGAAAAPFVLVMLPAGVANAHGYVSDPPSRQAQCADGTVECGPIQWEPQSVEGPKGLDMCSGGNARFAELDNDHHGWEVTDVASTVEFSWTKTAAHSTRDWQYFIDGDLVAEFDGGNEQPPFSVDHTVDLSDYSGEHTVLAVWNIADTANAFYACTDVNIT</sequence>
<dbReference type="EMBL" id="JAVLVT010000001">
    <property type="protein sequence ID" value="MDS1269044.1"/>
    <property type="molecule type" value="Genomic_DNA"/>
</dbReference>
<dbReference type="SUPFAM" id="SSF81296">
    <property type="entry name" value="E set domains"/>
    <property type="match status" value="1"/>
</dbReference>
<dbReference type="CDD" id="cd21177">
    <property type="entry name" value="LPMO_AA10"/>
    <property type="match status" value="1"/>
</dbReference>
<comment type="caution">
    <text evidence="4">The sequence shown here is derived from an EMBL/GenBank/DDBJ whole genome shotgun (WGS) entry which is preliminary data.</text>
</comment>
<organism evidence="4 5">
    <name type="scientific">Lipingzhangella rawalii</name>
    <dbReference type="NCBI Taxonomy" id="2055835"/>
    <lineage>
        <taxon>Bacteria</taxon>
        <taxon>Bacillati</taxon>
        <taxon>Actinomycetota</taxon>
        <taxon>Actinomycetes</taxon>
        <taxon>Streptosporangiales</taxon>
        <taxon>Nocardiopsidaceae</taxon>
        <taxon>Lipingzhangella</taxon>
    </lineage>
</organism>
<feature type="domain" description="Chitin-binding type-4" evidence="3">
    <location>
        <begin position="32"/>
        <end position="169"/>
    </location>
</feature>
<dbReference type="GO" id="GO:0004497">
    <property type="term" value="F:monooxygenase activity"/>
    <property type="evidence" value="ECO:0007669"/>
    <property type="project" value="UniProtKB-KW"/>
</dbReference>
<reference evidence="5" key="1">
    <citation type="submission" date="2023-07" db="EMBL/GenBank/DDBJ databases">
        <title>Novel species in the genus Lipingzhangella isolated from Sambhar Salt Lake.</title>
        <authorList>
            <person name="Jiya N."/>
            <person name="Kajale S."/>
            <person name="Sharma A."/>
        </authorList>
    </citation>
    <scope>NUCLEOTIDE SEQUENCE [LARGE SCALE GENOMIC DNA]</scope>
    <source>
        <strain evidence="5">LS1_29</strain>
    </source>
</reference>
<proteinExistence type="predicted"/>
<feature type="chain" id="PRO_5045175072" evidence="2">
    <location>
        <begin position="32"/>
        <end position="172"/>
    </location>
</feature>
<dbReference type="PANTHER" id="PTHR34823:SF1">
    <property type="entry name" value="CHITIN-BINDING TYPE-4 DOMAIN-CONTAINING PROTEIN"/>
    <property type="match status" value="1"/>
</dbReference>
<evidence type="ECO:0000256" key="1">
    <source>
        <dbReference type="ARBA" id="ARBA00022729"/>
    </source>
</evidence>
<feature type="signal peptide" evidence="2">
    <location>
        <begin position="1"/>
        <end position="31"/>
    </location>
</feature>
<evidence type="ECO:0000256" key="2">
    <source>
        <dbReference type="SAM" id="SignalP"/>
    </source>
</evidence>
<evidence type="ECO:0000313" key="5">
    <source>
        <dbReference type="Proteomes" id="UP001250214"/>
    </source>
</evidence>
<evidence type="ECO:0000313" key="4">
    <source>
        <dbReference type="EMBL" id="MDS1269044.1"/>
    </source>
</evidence>
<dbReference type="Pfam" id="PF03067">
    <property type="entry name" value="LPMO_10"/>
    <property type="match status" value="1"/>
</dbReference>
<keyword evidence="4" id="KW-0503">Monooxygenase</keyword>
<dbReference type="InterPro" id="IPR014756">
    <property type="entry name" value="Ig_E-set"/>
</dbReference>
<dbReference type="Gene3D" id="2.70.50.50">
    <property type="entry name" value="chitin-binding protein cbp21"/>
    <property type="match status" value="1"/>
</dbReference>
<keyword evidence="5" id="KW-1185">Reference proteome</keyword>
<keyword evidence="4" id="KW-0560">Oxidoreductase</keyword>
<dbReference type="Proteomes" id="UP001250214">
    <property type="component" value="Unassembled WGS sequence"/>
</dbReference>
<gene>
    <name evidence="4" type="ORF">RIF23_01905</name>
</gene>
<accession>A0ABU2H339</accession>
<dbReference type="InterPro" id="IPR004302">
    <property type="entry name" value="Cellulose/chitin-bd_N"/>
</dbReference>
<dbReference type="InterPro" id="IPR051024">
    <property type="entry name" value="GlcNAc_Chitin_IntDeg"/>
</dbReference>